<comment type="caution">
    <text evidence="9">The sequence shown here is derived from an EMBL/GenBank/DDBJ whole genome shotgun (WGS) entry which is preliminary data.</text>
</comment>
<dbReference type="InterPro" id="IPR036250">
    <property type="entry name" value="AcylCo_DH-like_C"/>
</dbReference>
<dbReference type="PANTHER" id="PTHR43884">
    <property type="entry name" value="ACYL-COA DEHYDROGENASE"/>
    <property type="match status" value="1"/>
</dbReference>
<sequence>MDEQLPEEIRDMRKSFVRLLTRDIAPEMDGYEKRQEFPRPLLAKIGEAGFLGCIMPEWLGGTDLGFLANVIIAEELARLCPPLSMCANLQAMSCPYTIYIGGNNEQRRRYIPDNIAGKAIGLWSLTEPGGASDSLGNMKTMARRDGDVYRLTGQKMFATMANETDAGVLFAKTDPSRGARGVSAFIVEPKKYPQGWEARPIDFVGLSKSIRSCSVFLDDFVVPVENRLGEEGDGFRIAMHALQAGRISVGARAIGLARACIEQAIEYGKTRIIKGQPLTNYQMVQGAIADSITQVEAARALVYEAASSMDRNLPSNRLASLAKYAAGLALTDAVKRCSEVFGGYSLCEEYPISKMMAYAHLYHIGEGAPNVQRILIAEDALGIKNADRHPTVYRLPSTPPAE</sequence>
<feature type="domain" description="Acyl-CoA dehydrogenase/oxidase N-terminal" evidence="8">
    <location>
        <begin position="7"/>
        <end position="117"/>
    </location>
</feature>
<evidence type="ECO:0000256" key="2">
    <source>
        <dbReference type="ARBA" id="ARBA00009347"/>
    </source>
</evidence>
<evidence type="ECO:0000313" key="9">
    <source>
        <dbReference type="EMBL" id="MBI4595814.1"/>
    </source>
</evidence>
<dbReference type="InterPro" id="IPR046373">
    <property type="entry name" value="Acyl-CoA_Oxase/DH_mid-dom_sf"/>
</dbReference>
<organism evidence="9 10">
    <name type="scientific">Tectimicrobiota bacterium</name>
    <dbReference type="NCBI Taxonomy" id="2528274"/>
    <lineage>
        <taxon>Bacteria</taxon>
        <taxon>Pseudomonadati</taxon>
        <taxon>Nitrospinota/Tectimicrobiota group</taxon>
        <taxon>Candidatus Tectimicrobiota</taxon>
    </lineage>
</organism>
<evidence type="ECO:0000256" key="3">
    <source>
        <dbReference type="ARBA" id="ARBA00022630"/>
    </source>
</evidence>
<evidence type="ECO:0000256" key="1">
    <source>
        <dbReference type="ARBA" id="ARBA00001974"/>
    </source>
</evidence>
<evidence type="ECO:0000259" key="7">
    <source>
        <dbReference type="Pfam" id="PF02770"/>
    </source>
</evidence>
<dbReference type="GO" id="GO:0003995">
    <property type="term" value="F:acyl-CoA dehydrogenase activity"/>
    <property type="evidence" value="ECO:0007669"/>
    <property type="project" value="TreeGrafter"/>
</dbReference>
<feature type="domain" description="Acyl-CoA dehydrogenase/oxidase C-terminal" evidence="6">
    <location>
        <begin position="232"/>
        <end position="380"/>
    </location>
</feature>
<evidence type="ECO:0000256" key="5">
    <source>
        <dbReference type="RuleBase" id="RU362125"/>
    </source>
</evidence>
<name>A0A933LQK8_UNCTE</name>
<dbReference type="Pfam" id="PF02770">
    <property type="entry name" value="Acyl-CoA_dh_M"/>
    <property type="match status" value="1"/>
</dbReference>
<dbReference type="Proteomes" id="UP000772181">
    <property type="component" value="Unassembled WGS sequence"/>
</dbReference>
<keyword evidence="5" id="KW-0560">Oxidoreductase</keyword>
<dbReference type="AlphaFoldDB" id="A0A933LQK8"/>
<dbReference type="InterPro" id="IPR009075">
    <property type="entry name" value="AcylCo_DH/oxidase_C"/>
</dbReference>
<dbReference type="SUPFAM" id="SSF47203">
    <property type="entry name" value="Acyl-CoA dehydrogenase C-terminal domain-like"/>
    <property type="match status" value="1"/>
</dbReference>
<dbReference type="EMBL" id="JACQWF010000248">
    <property type="protein sequence ID" value="MBI4595814.1"/>
    <property type="molecule type" value="Genomic_DNA"/>
</dbReference>
<comment type="similarity">
    <text evidence="2 5">Belongs to the acyl-CoA dehydrogenase family.</text>
</comment>
<evidence type="ECO:0000313" key="10">
    <source>
        <dbReference type="Proteomes" id="UP000772181"/>
    </source>
</evidence>
<evidence type="ECO:0000259" key="6">
    <source>
        <dbReference type="Pfam" id="PF00441"/>
    </source>
</evidence>
<comment type="cofactor">
    <cofactor evidence="1 5">
        <name>FAD</name>
        <dbReference type="ChEBI" id="CHEBI:57692"/>
    </cofactor>
</comment>
<evidence type="ECO:0000259" key="8">
    <source>
        <dbReference type="Pfam" id="PF02771"/>
    </source>
</evidence>
<dbReference type="InterPro" id="IPR006091">
    <property type="entry name" value="Acyl-CoA_Oxase/DH_mid-dom"/>
</dbReference>
<dbReference type="Gene3D" id="1.10.540.10">
    <property type="entry name" value="Acyl-CoA dehydrogenase/oxidase, N-terminal domain"/>
    <property type="match status" value="1"/>
</dbReference>
<evidence type="ECO:0000256" key="4">
    <source>
        <dbReference type="ARBA" id="ARBA00022827"/>
    </source>
</evidence>
<protein>
    <submittedName>
        <fullName evidence="9">Acyl-CoA dehydrogenase family protein</fullName>
    </submittedName>
</protein>
<dbReference type="Pfam" id="PF00441">
    <property type="entry name" value="Acyl-CoA_dh_1"/>
    <property type="match status" value="1"/>
</dbReference>
<dbReference type="PANTHER" id="PTHR43884:SF12">
    <property type="entry name" value="ISOVALERYL-COA DEHYDROGENASE, MITOCHONDRIAL-RELATED"/>
    <property type="match status" value="1"/>
</dbReference>
<feature type="domain" description="Acyl-CoA oxidase/dehydrogenase middle" evidence="7">
    <location>
        <begin position="125"/>
        <end position="219"/>
    </location>
</feature>
<dbReference type="Gene3D" id="2.40.110.10">
    <property type="entry name" value="Butyryl-CoA Dehydrogenase, subunit A, domain 2"/>
    <property type="match status" value="1"/>
</dbReference>
<dbReference type="SUPFAM" id="SSF56645">
    <property type="entry name" value="Acyl-CoA dehydrogenase NM domain-like"/>
    <property type="match status" value="1"/>
</dbReference>
<keyword evidence="3 5" id="KW-0285">Flavoprotein</keyword>
<dbReference type="InterPro" id="IPR037069">
    <property type="entry name" value="AcylCoA_DH/ox_N_sf"/>
</dbReference>
<gene>
    <name evidence="9" type="ORF">HY730_05470</name>
</gene>
<dbReference type="InterPro" id="IPR013786">
    <property type="entry name" value="AcylCoA_DH/ox_N"/>
</dbReference>
<dbReference type="InterPro" id="IPR009100">
    <property type="entry name" value="AcylCoA_DH/oxidase_NM_dom_sf"/>
</dbReference>
<dbReference type="GO" id="GO:0050660">
    <property type="term" value="F:flavin adenine dinucleotide binding"/>
    <property type="evidence" value="ECO:0007669"/>
    <property type="project" value="InterPro"/>
</dbReference>
<dbReference type="Gene3D" id="1.20.140.10">
    <property type="entry name" value="Butyryl-CoA Dehydrogenase, subunit A, domain 3"/>
    <property type="match status" value="1"/>
</dbReference>
<proteinExistence type="inferred from homology"/>
<reference evidence="9" key="1">
    <citation type="submission" date="2020-07" db="EMBL/GenBank/DDBJ databases">
        <title>Huge and variable diversity of episymbiotic CPR bacteria and DPANN archaea in groundwater ecosystems.</title>
        <authorList>
            <person name="He C.Y."/>
            <person name="Keren R."/>
            <person name="Whittaker M."/>
            <person name="Farag I.F."/>
            <person name="Doudna J."/>
            <person name="Cate J.H.D."/>
            <person name="Banfield J.F."/>
        </authorList>
    </citation>
    <scope>NUCLEOTIDE SEQUENCE</scope>
    <source>
        <strain evidence="9">NC_groundwater_1482_Ag_S-0.65um_47_24</strain>
    </source>
</reference>
<accession>A0A933LQK8</accession>
<keyword evidence="4 5" id="KW-0274">FAD</keyword>
<dbReference type="Pfam" id="PF02771">
    <property type="entry name" value="Acyl-CoA_dh_N"/>
    <property type="match status" value="1"/>
</dbReference>